<evidence type="ECO:0000256" key="3">
    <source>
        <dbReference type="ARBA" id="ARBA00022833"/>
    </source>
</evidence>
<keyword evidence="1" id="KW-0479">Metal-binding</keyword>
<protein>
    <recommendedName>
        <fullName evidence="5">PHD-type domain-containing protein</fullName>
    </recommendedName>
</protein>
<dbReference type="OrthoDB" id="436852at2759"/>
<dbReference type="STRING" id="1611254.A0A2G5SGJ5"/>
<feature type="domain" description="PHD-type" evidence="5">
    <location>
        <begin position="8"/>
        <end position="58"/>
    </location>
</feature>
<dbReference type="GO" id="GO:0008270">
    <property type="term" value="F:zinc ion binding"/>
    <property type="evidence" value="ECO:0007669"/>
    <property type="project" value="UniProtKB-KW"/>
</dbReference>
<evidence type="ECO:0000313" key="6">
    <source>
        <dbReference type="EMBL" id="PIC13986.1"/>
    </source>
</evidence>
<dbReference type="InterPro" id="IPR013083">
    <property type="entry name" value="Znf_RING/FYVE/PHD"/>
</dbReference>
<evidence type="ECO:0000256" key="4">
    <source>
        <dbReference type="PROSITE-ProRule" id="PRU00146"/>
    </source>
</evidence>
<dbReference type="InterPro" id="IPR019787">
    <property type="entry name" value="Znf_PHD-finger"/>
</dbReference>
<dbReference type="Gene3D" id="3.30.40.10">
    <property type="entry name" value="Zinc/RING finger domain, C3HC4 (zinc finger)"/>
    <property type="match status" value="1"/>
</dbReference>
<dbReference type="PROSITE" id="PS50016">
    <property type="entry name" value="ZF_PHD_2"/>
    <property type="match status" value="1"/>
</dbReference>
<sequence>MDEIKEEEQHCWICHVEYEKDDNIVAWGKCEEWFHRHCVGITAEPKAAYWYCSTCVKEQKKSERESVGDD</sequence>
<dbReference type="Pfam" id="PF00628">
    <property type="entry name" value="PHD"/>
    <property type="match status" value="1"/>
</dbReference>
<evidence type="ECO:0000256" key="2">
    <source>
        <dbReference type="ARBA" id="ARBA00022771"/>
    </source>
</evidence>
<name>A0A2G5SGJ5_9PELO</name>
<dbReference type="InterPro" id="IPR001965">
    <property type="entry name" value="Znf_PHD"/>
</dbReference>
<gene>
    <name evidence="6" type="ORF">B9Z55_027321</name>
</gene>
<dbReference type="SMART" id="SM00249">
    <property type="entry name" value="PHD"/>
    <property type="match status" value="1"/>
</dbReference>
<evidence type="ECO:0000313" key="7">
    <source>
        <dbReference type="Proteomes" id="UP000230233"/>
    </source>
</evidence>
<accession>A0A2G5SGJ5</accession>
<organism evidence="6 7">
    <name type="scientific">Caenorhabditis nigoni</name>
    <dbReference type="NCBI Taxonomy" id="1611254"/>
    <lineage>
        <taxon>Eukaryota</taxon>
        <taxon>Metazoa</taxon>
        <taxon>Ecdysozoa</taxon>
        <taxon>Nematoda</taxon>
        <taxon>Chromadorea</taxon>
        <taxon>Rhabditida</taxon>
        <taxon>Rhabditina</taxon>
        <taxon>Rhabditomorpha</taxon>
        <taxon>Rhabditoidea</taxon>
        <taxon>Rhabditidae</taxon>
        <taxon>Peloderinae</taxon>
        <taxon>Caenorhabditis</taxon>
    </lineage>
</organism>
<evidence type="ECO:0000256" key="1">
    <source>
        <dbReference type="ARBA" id="ARBA00022723"/>
    </source>
</evidence>
<keyword evidence="3" id="KW-0862">Zinc</keyword>
<evidence type="ECO:0000259" key="5">
    <source>
        <dbReference type="PROSITE" id="PS50016"/>
    </source>
</evidence>
<dbReference type="SUPFAM" id="SSF57903">
    <property type="entry name" value="FYVE/PHD zinc finger"/>
    <property type="match status" value="1"/>
</dbReference>
<dbReference type="EMBL" id="PDUG01000009">
    <property type="protein sequence ID" value="PIC13986.1"/>
    <property type="molecule type" value="Genomic_DNA"/>
</dbReference>
<dbReference type="Proteomes" id="UP000230233">
    <property type="component" value="Unassembled WGS sequence"/>
</dbReference>
<keyword evidence="2 4" id="KW-0863">Zinc-finger</keyword>
<dbReference type="AlphaFoldDB" id="A0A2G5SGJ5"/>
<keyword evidence="7" id="KW-1185">Reference proteome</keyword>
<reference evidence="7" key="1">
    <citation type="submission" date="2017-10" db="EMBL/GenBank/DDBJ databases">
        <title>Rapid genome shrinkage in a self-fertile nematode reveals novel sperm competition proteins.</title>
        <authorList>
            <person name="Yin D."/>
            <person name="Schwarz E.M."/>
            <person name="Thomas C.G."/>
            <person name="Felde R.L."/>
            <person name="Korf I.F."/>
            <person name="Cutter A.D."/>
            <person name="Schartner C.M."/>
            <person name="Ralston E.J."/>
            <person name="Meyer B.J."/>
            <person name="Haag E.S."/>
        </authorList>
    </citation>
    <scope>NUCLEOTIDE SEQUENCE [LARGE SCALE GENOMIC DNA]</scope>
    <source>
        <strain evidence="7">JU1422</strain>
    </source>
</reference>
<comment type="caution">
    <text evidence="6">The sequence shown here is derived from an EMBL/GenBank/DDBJ whole genome shotgun (WGS) entry which is preliminary data.</text>
</comment>
<dbReference type="InterPro" id="IPR011011">
    <property type="entry name" value="Znf_FYVE_PHD"/>
</dbReference>
<proteinExistence type="predicted"/>